<sequence length="254" mass="28439">MLTNIFDAHAHYDDKWFDEDRGSLLEAMPDNGVSYIVNAAVDLLTARIAIGYAETYPHVYACAGIHPENLEGLAPDYLDQLTELLKHPKVVALGEIGLDYHWDIPRELQNRVFEEQLMLAKELDVPVVIHDREAHGDVMALLRKYQPKGLMHCFSGSVEMLREVMKLGMSISLGGTVTFKNARVPVEVAAAVPLDRLLLETDAPYLSPAPNRGKRNDSRNIAYTAQRIAEIRGMDAQELVDITTENAKRLYGIK</sequence>
<reference evidence="4" key="1">
    <citation type="submission" date="2021-01" db="EMBL/GenBank/DDBJ databases">
        <title>Genome public.</title>
        <authorList>
            <person name="Liu C."/>
            <person name="Sun Q."/>
        </authorList>
    </citation>
    <scope>NUCLEOTIDE SEQUENCE</scope>
    <source>
        <strain evidence="4">M6</strain>
    </source>
</reference>
<dbReference type="PROSITE" id="PS01091">
    <property type="entry name" value="TATD_3"/>
    <property type="match status" value="1"/>
</dbReference>
<dbReference type="InterPro" id="IPR001130">
    <property type="entry name" value="TatD-like"/>
</dbReference>
<dbReference type="PANTHER" id="PTHR46124:SF2">
    <property type="entry name" value="D-AMINOACYL-TRNA DEACYLASE"/>
    <property type="match status" value="1"/>
</dbReference>
<name>A0A934WTG0_9FIRM</name>
<dbReference type="GO" id="GO:0005829">
    <property type="term" value="C:cytosol"/>
    <property type="evidence" value="ECO:0007669"/>
    <property type="project" value="TreeGrafter"/>
</dbReference>
<dbReference type="GO" id="GO:0004536">
    <property type="term" value="F:DNA nuclease activity"/>
    <property type="evidence" value="ECO:0007669"/>
    <property type="project" value="InterPro"/>
</dbReference>
<dbReference type="Pfam" id="PF01026">
    <property type="entry name" value="TatD_DNase"/>
    <property type="match status" value="1"/>
</dbReference>
<evidence type="ECO:0000313" key="5">
    <source>
        <dbReference type="Proteomes" id="UP000633365"/>
    </source>
</evidence>
<evidence type="ECO:0000256" key="1">
    <source>
        <dbReference type="ARBA" id="ARBA00022723"/>
    </source>
</evidence>
<gene>
    <name evidence="4" type="ORF">JKK62_12995</name>
</gene>
<feature type="binding site" evidence="3">
    <location>
        <position position="11"/>
    </location>
    <ligand>
        <name>a divalent metal cation</name>
        <dbReference type="ChEBI" id="CHEBI:60240"/>
        <label>1</label>
    </ligand>
</feature>
<dbReference type="InterPro" id="IPR032466">
    <property type="entry name" value="Metal_Hydrolase"/>
</dbReference>
<organism evidence="4 5">
    <name type="scientific">Ruminococcus difficilis</name>
    <dbReference type="NCBI Taxonomy" id="2763069"/>
    <lineage>
        <taxon>Bacteria</taxon>
        <taxon>Bacillati</taxon>
        <taxon>Bacillota</taxon>
        <taxon>Clostridia</taxon>
        <taxon>Eubacteriales</taxon>
        <taxon>Oscillospiraceae</taxon>
        <taxon>Ruminococcus</taxon>
    </lineage>
</organism>
<dbReference type="GO" id="GO:0046872">
    <property type="term" value="F:metal ion binding"/>
    <property type="evidence" value="ECO:0007669"/>
    <property type="project" value="UniProtKB-KW"/>
</dbReference>
<dbReference type="InterPro" id="IPR015991">
    <property type="entry name" value="TatD/YcfH-like"/>
</dbReference>
<dbReference type="CDD" id="cd01310">
    <property type="entry name" value="TatD_DNAse"/>
    <property type="match status" value="1"/>
</dbReference>
<evidence type="ECO:0000256" key="2">
    <source>
        <dbReference type="ARBA" id="ARBA00022801"/>
    </source>
</evidence>
<feature type="binding site" evidence="3">
    <location>
        <position position="9"/>
    </location>
    <ligand>
        <name>a divalent metal cation</name>
        <dbReference type="ChEBI" id="CHEBI:60240"/>
        <label>1</label>
    </ligand>
</feature>
<dbReference type="RefSeq" id="WP_201428263.1">
    <property type="nucleotide sequence ID" value="NZ_JAEQMG010000142.1"/>
</dbReference>
<dbReference type="SUPFAM" id="SSF51556">
    <property type="entry name" value="Metallo-dependent hydrolases"/>
    <property type="match status" value="1"/>
</dbReference>
<evidence type="ECO:0000256" key="3">
    <source>
        <dbReference type="PIRSR" id="PIRSR005902-1"/>
    </source>
</evidence>
<dbReference type="GO" id="GO:0016788">
    <property type="term" value="F:hydrolase activity, acting on ester bonds"/>
    <property type="evidence" value="ECO:0007669"/>
    <property type="project" value="InterPro"/>
</dbReference>
<dbReference type="EMBL" id="JAEQMG010000142">
    <property type="protein sequence ID" value="MBK6089545.1"/>
    <property type="molecule type" value="Genomic_DNA"/>
</dbReference>
<feature type="binding site" evidence="3">
    <location>
        <position position="130"/>
    </location>
    <ligand>
        <name>a divalent metal cation</name>
        <dbReference type="ChEBI" id="CHEBI:60240"/>
        <label>2</label>
    </ligand>
</feature>
<feature type="binding site" evidence="3">
    <location>
        <position position="152"/>
    </location>
    <ligand>
        <name>a divalent metal cation</name>
        <dbReference type="ChEBI" id="CHEBI:60240"/>
        <label>2</label>
    </ligand>
</feature>
<feature type="binding site" evidence="3">
    <location>
        <position position="95"/>
    </location>
    <ligand>
        <name>a divalent metal cation</name>
        <dbReference type="ChEBI" id="CHEBI:60240"/>
        <label>1</label>
    </ligand>
</feature>
<proteinExistence type="predicted"/>
<dbReference type="AlphaFoldDB" id="A0A934WTG0"/>
<dbReference type="InterPro" id="IPR018228">
    <property type="entry name" value="DNase_TatD-rel_CS"/>
</dbReference>
<dbReference type="FunFam" id="3.20.20.140:FF:000005">
    <property type="entry name" value="TatD family hydrolase"/>
    <property type="match status" value="1"/>
</dbReference>
<keyword evidence="1 3" id="KW-0479">Metal-binding</keyword>
<evidence type="ECO:0000313" key="4">
    <source>
        <dbReference type="EMBL" id="MBK6089545.1"/>
    </source>
</evidence>
<dbReference type="PIRSF" id="PIRSF005902">
    <property type="entry name" value="DNase_TatD"/>
    <property type="match status" value="1"/>
</dbReference>
<keyword evidence="5" id="KW-1185">Reference proteome</keyword>
<dbReference type="Proteomes" id="UP000633365">
    <property type="component" value="Unassembled WGS sequence"/>
</dbReference>
<dbReference type="PANTHER" id="PTHR46124">
    <property type="entry name" value="D-AMINOACYL-TRNA DEACYLASE"/>
    <property type="match status" value="1"/>
</dbReference>
<comment type="caution">
    <text evidence="4">The sequence shown here is derived from an EMBL/GenBank/DDBJ whole genome shotgun (WGS) entry which is preliminary data.</text>
</comment>
<dbReference type="NCBIfam" id="TIGR00010">
    <property type="entry name" value="YchF/TatD family DNA exonuclease"/>
    <property type="match status" value="1"/>
</dbReference>
<feature type="binding site" evidence="3">
    <location>
        <position position="202"/>
    </location>
    <ligand>
        <name>a divalent metal cation</name>
        <dbReference type="ChEBI" id="CHEBI:60240"/>
        <label>1</label>
    </ligand>
</feature>
<protein>
    <submittedName>
        <fullName evidence="4">TatD family hydrolase</fullName>
    </submittedName>
</protein>
<dbReference type="Gene3D" id="3.20.20.140">
    <property type="entry name" value="Metal-dependent hydrolases"/>
    <property type="match status" value="1"/>
</dbReference>
<keyword evidence="2 4" id="KW-0378">Hydrolase</keyword>
<accession>A0A934WTG0</accession>